<dbReference type="EMBL" id="CP073116">
    <property type="protein sequence ID" value="UTG71046.1"/>
    <property type="molecule type" value="Genomic_DNA"/>
</dbReference>
<name>A0A9X9N2D9_NEISU</name>
<dbReference type="RefSeq" id="WP_254320912.1">
    <property type="nucleotide sequence ID" value="NZ_CP073116.1"/>
</dbReference>
<dbReference type="Proteomes" id="UP001057305">
    <property type="component" value="Chromosome"/>
</dbReference>
<organism evidence="1 2">
    <name type="scientific">Neisseria subflava</name>
    <dbReference type="NCBI Taxonomy" id="28449"/>
    <lineage>
        <taxon>Bacteria</taxon>
        <taxon>Pseudomonadati</taxon>
        <taxon>Pseudomonadota</taxon>
        <taxon>Betaproteobacteria</taxon>
        <taxon>Neisseriales</taxon>
        <taxon>Neisseriaceae</taxon>
        <taxon>Neisseria</taxon>
    </lineage>
</organism>
<proteinExistence type="predicted"/>
<evidence type="ECO:0000313" key="1">
    <source>
        <dbReference type="EMBL" id="UTG71046.1"/>
    </source>
</evidence>
<evidence type="ECO:0000313" key="2">
    <source>
        <dbReference type="Proteomes" id="UP001057305"/>
    </source>
</evidence>
<protein>
    <submittedName>
        <fullName evidence="1">Uncharacterized protein</fullName>
    </submittedName>
</protein>
<gene>
    <name evidence="1" type="ORF">KCG56_06415</name>
</gene>
<dbReference type="AlphaFoldDB" id="A0A9X9N2D9"/>
<accession>A0A9X9N2D9</accession>
<sequence>MSLIQKELKRESSLYISFENILKYIQKADGGEADLADVARFLLMDYEKKFDAGKVLLIDDYEFEGEMIDDNAYMLNSTQTEYSKSGVANPFRLYLEDMAKYGLETEEYFGTNYYLEKHLVIQYAADILRKDYSSLPDIDEVLEEIQRENKENRKVNDNVMLELFGIDNDESKQESYSSFHEQPLSLKLANNAFSRFWGNANPAEKDTQPNNSDIAKWVIEQSGGKITQTMADKIAQIIRPEWAATGRKPEK</sequence>
<reference evidence="1" key="1">
    <citation type="submission" date="2021-04" db="EMBL/GenBank/DDBJ databases">
        <title>Characterizing Neisseria spp. as novel respiratory pathobionts in bronchiectasis.</title>
        <authorList>
            <person name="Li L."/>
            <person name="Mac Aogain M."/>
            <person name="Xu T."/>
            <person name="Jaggi T.K."/>
            <person name="Chan L.Y."/>
            <person name="Keir H.R."/>
            <person name="Dicker A.J."/>
            <person name="Qu J."/>
            <person name="Liu Y."/>
            <person name="Chen H.S."/>
            <person name="Koh M.S."/>
            <person name="Ong T.H."/>
            <person name="Lim A.Y.H."/>
            <person name="Abisheganaden J."/>
            <person name="Low T.B."/>
            <person name="Oliver B.G."/>
            <person name="Tan N.S."/>
            <person name="Fang M."/>
            <person name="Chalmers J.D."/>
            <person name="Chotirmall S.H."/>
        </authorList>
    </citation>
    <scope>NUCLEOTIDE SEQUENCE</scope>
    <source>
        <strain evidence="1">TT0073</strain>
    </source>
</reference>